<keyword evidence="19" id="KW-1185">Reference proteome</keyword>
<evidence type="ECO:0000256" key="5">
    <source>
        <dbReference type="ARBA" id="ARBA00022490"/>
    </source>
</evidence>
<reference evidence="18" key="3">
    <citation type="submission" date="2025-09" db="UniProtKB">
        <authorList>
            <consortium name="Ensembl"/>
        </authorList>
    </citation>
    <scope>IDENTIFICATION</scope>
</reference>
<dbReference type="SMART" id="SM00242">
    <property type="entry name" value="MYSc"/>
    <property type="match status" value="1"/>
</dbReference>
<comment type="subcellular location">
    <subcellularLocation>
        <location evidence="1">Cytoplasm</location>
        <location evidence="1">Myofibril</location>
    </subcellularLocation>
</comment>
<dbReference type="InterPro" id="IPR036961">
    <property type="entry name" value="Kinesin_motor_dom_sf"/>
</dbReference>
<dbReference type="InterPro" id="IPR014751">
    <property type="entry name" value="XRCC4-like_C"/>
</dbReference>
<comment type="similarity">
    <text evidence="2 13">Belongs to the TRAFAC class myosin-kinesin ATPase superfamily. Myosin family.</text>
</comment>
<evidence type="ECO:0000313" key="18">
    <source>
        <dbReference type="Ensembl" id="ENSSORP00005054836.1"/>
    </source>
</evidence>
<dbReference type="InterPro" id="IPR008989">
    <property type="entry name" value="Myosin_S1_N"/>
</dbReference>
<keyword evidence="8 14" id="KW-0175">Coiled coil</keyword>
<keyword evidence="11" id="KW-0514">Muscle protein</keyword>
<protein>
    <submittedName>
        <fullName evidence="18">Myosin heavy chain 7</fullName>
    </submittedName>
</protein>
<name>A0A673CGY0_9TELE</name>
<dbReference type="GO" id="GO:0016460">
    <property type="term" value="C:myosin II complex"/>
    <property type="evidence" value="ECO:0007669"/>
    <property type="project" value="TreeGrafter"/>
</dbReference>
<dbReference type="GO" id="GO:0051015">
    <property type="term" value="F:actin filament binding"/>
    <property type="evidence" value="ECO:0007669"/>
    <property type="project" value="InterPro"/>
</dbReference>
<organism evidence="18 19">
    <name type="scientific">Sphaeramia orbicularis</name>
    <name type="common">orbiculate cardinalfish</name>
    <dbReference type="NCBI Taxonomy" id="375764"/>
    <lineage>
        <taxon>Eukaryota</taxon>
        <taxon>Metazoa</taxon>
        <taxon>Chordata</taxon>
        <taxon>Craniata</taxon>
        <taxon>Vertebrata</taxon>
        <taxon>Euteleostomi</taxon>
        <taxon>Actinopterygii</taxon>
        <taxon>Neopterygii</taxon>
        <taxon>Teleostei</taxon>
        <taxon>Neoteleostei</taxon>
        <taxon>Acanthomorphata</taxon>
        <taxon>Gobiaria</taxon>
        <taxon>Kurtiformes</taxon>
        <taxon>Apogonoidei</taxon>
        <taxon>Apogonidae</taxon>
        <taxon>Apogoninae</taxon>
        <taxon>Sphaeramia</taxon>
    </lineage>
</organism>
<dbReference type="FunFam" id="1.20.5.340:FF:000003">
    <property type="entry name" value="Myosin heavy chain"/>
    <property type="match status" value="1"/>
</dbReference>
<dbReference type="Proteomes" id="UP000472271">
    <property type="component" value="Chromosome 17"/>
</dbReference>
<dbReference type="InterPro" id="IPR002928">
    <property type="entry name" value="Myosin_tail"/>
</dbReference>
<evidence type="ECO:0000313" key="19">
    <source>
        <dbReference type="Proteomes" id="UP000472271"/>
    </source>
</evidence>
<dbReference type="FunFam" id="1.20.5.370:FF:000002">
    <property type="entry name" value="Myosin heavy chain"/>
    <property type="match status" value="1"/>
</dbReference>
<keyword evidence="12 13" id="KW-0009">Actin-binding</keyword>
<feature type="domain" description="Myosin motor" evidence="16">
    <location>
        <begin position="85"/>
        <end position="769"/>
    </location>
</feature>
<keyword evidence="10 13" id="KW-0505">Motor protein</keyword>
<evidence type="ECO:0000256" key="6">
    <source>
        <dbReference type="ARBA" id="ARBA00022741"/>
    </source>
</evidence>
<evidence type="ECO:0000256" key="11">
    <source>
        <dbReference type="ARBA" id="ARBA00023179"/>
    </source>
</evidence>
<evidence type="ECO:0000256" key="2">
    <source>
        <dbReference type="ARBA" id="ARBA00008314"/>
    </source>
</evidence>
<dbReference type="GO" id="GO:0032982">
    <property type="term" value="C:myosin filament"/>
    <property type="evidence" value="ECO:0007669"/>
    <property type="project" value="UniProtKB-KW"/>
</dbReference>
<evidence type="ECO:0000256" key="1">
    <source>
        <dbReference type="ARBA" id="ARBA00004657"/>
    </source>
</evidence>
<dbReference type="Gene3D" id="3.40.850.10">
    <property type="entry name" value="Kinesin motor domain"/>
    <property type="match status" value="1"/>
</dbReference>
<sequence length="1934" mass="223244">MGDAAMKEFGAAASYLRKSDKERLEAQTRPFDMKKECFVPDPEVEYVKASITSRDGDKVTVNTEYGKTVTVKECDVHPQNPPKFDKIEDMAMFTFLHEPAVLFNLKERYAAWMIYTYSGLFCVTVNPYKWLPVYNQEVVVAYRGKKRSEAPPHIFSISDNAYQYMLADRENQSILITGESGAGKTVNTKRVIQYFASIAAVPGAGKKDPGTLEDQIIQANPALEAFGNAKTIRNDNSSRFGKFIRIHFDNRGKLASADIETYLLEKSRVTYQLKAERDYHIFYQILSQAKPELLEMLLITNNPYDYAFISQGETTVASINDAEELQATDDAFDVLGFTQEEKNSIYKLTGAIMHYGNMKFKQKQREEQAEADGTEDADKVAYLMGLNSADLIKGLCHPRVKVGNEWVTKGQNVAQVYYAIGALSKSVYEKMFLWMVLRINQSLDTKQPRQYFIGVLDIAGFEIFDFNTFEQLCINFTNEKLQQFFNHHMFVLEQEEYKKEGIDWEFIDFGMDLQACIDLIEKPMGIMSILEEECMFPKATDTTFKAKLYDNHLGKSNNFQKPRVVKGKPEAHFSLVHYAGTVDYNINNWLVKNKDPLNETVVGLFQKSNLKLLALLFAGYAGADSEFYFKKGSSFQTVSALHRENLNKLMTNLRSTHPHFVRCIIPNETKTPGAMENPLVMHQLRCNGVLEGIRICRKGFPNRILYGDFKQRYRILNPNAIPEGQFIDNKKAAEKLLGSLDIDHNQYKLGHTKVFFKAGLLGQLEEMRDDRLALIITGIQARSRGLLARIEFQKIVERRDALLVIQWNIRAFMGVKNWPWMKMFFKIKPLLKSAETEKEMANMKEEFLKLKEAFAKSEARKKELEEKMVTLLQEKNDLQLQVQTEQDNLGDAEERCEGLIKSKIQLEAKIKELTERLEDEEEMNAELTAKKRKLEDECSELKKDIDDLELTLAKVEKEKHATENKVKNLTEEMAALDEIIAKLTKEKKALQEAHQQTLDDLQSEEDKVNTLTKAKAKLEQQVDDLEGSLEQEKKVRMDLERAKRKLEGDLKLAQESLMDLENDKQQLEEKKDFEISQLNGKIEDEQAMSAQLQKKLKELQARIEELEEELEAERAARARVEKQRADLARELEEISERLEEAGGATAAQIEMNKKREAEFQKLRRDLEESTLQHEATASTLRKKQADSVADLGEQIDNLQRVKQKLEKEKSELKLELDDVVSNMEHTVKAKNNLEKMCRSLEDQMNEYKTKSEEGQRTINDFTMQKAKLQTENGELMRQLEEKDSLVSQLTRGKQSYTQQIEDLKRQLEEEIKNALAHAVQSARHDCDLLREQYEEEQEAKAELQRGMSKANSEVAQWRTKYETDAIQRTEELEEAKKKLAQRLQDAEEAVEAVNAKCSSLEKTKHRLQNEIEDLMVDVERSNAAAAALDKKQRNFDKILAEWKQKYEESQSELESSQKDARSLSTELFKLKNSYEESLEHLETMKRENKTYKEISDLTEQIAESGKSIHELEKIRKQLEQEKSEIQTALEEAEASLEHEEGKILRVQLEFSQVKADIERKLTEKDEEMEQTKRNQQRIVDTLQSSLEAETRSRNEALRLKKKMEGDLNEMEIQLSQANRQAAEAQKQLKSVHAHLKDTQLHLDDSLRANDDMKENIAIVERRNNLLQAEVEELRSSLEQTERGRKLAEQELLDVSERVQLLHSQNTSLLNQKKKLEGDTSQLQTEVEEAVQECRNAEDKAKKAITDAAMMAEELKKEQDTSAHLERMKKNMEQTIKDLQHRLDEAEQIAMKGGKKQLQKLEARIRELEAEVETEQRKSSDSVKGIRKYERRIKELTYQTEEDRKNLARLQDLVDKLQMKVKSYKRSAEEAEEQANNNLTKFRKLQHELDEAEERADIAESQVNKMRAKSRDIGSKVSVHIYNKNKTLRVKTKTG</sequence>
<evidence type="ECO:0000256" key="14">
    <source>
        <dbReference type="SAM" id="Coils"/>
    </source>
</evidence>
<dbReference type="FunFam" id="1.20.5.370:FF:000003">
    <property type="entry name" value="Myosin heavy chain"/>
    <property type="match status" value="1"/>
</dbReference>
<accession>A0A673CGY0</accession>
<dbReference type="Pfam" id="PF00063">
    <property type="entry name" value="Myosin_head"/>
    <property type="match status" value="1"/>
</dbReference>
<dbReference type="PRINTS" id="PR00193">
    <property type="entry name" value="MYOSINHEAVY"/>
</dbReference>
<dbReference type="PROSITE" id="PS51456">
    <property type="entry name" value="MYOSIN_MOTOR"/>
    <property type="match status" value="1"/>
</dbReference>
<gene>
    <name evidence="18" type="primary">LOC115436661</name>
</gene>
<dbReference type="GO" id="GO:0005524">
    <property type="term" value="F:ATP binding"/>
    <property type="evidence" value="ECO:0007669"/>
    <property type="project" value="UniProtKB-UniRule"/>
</dbReference>
<dbReference type="GO" id="GO:0000146">
    <property type="term" value="F:microfilament motor activity"/>
    <property type="evidence" value="ECO:0007669"/>
    <property type="project" value="TreeGrafter"/>
</dbReference>
<dbReference type="InterPro" id="IPR027417">
    <property type="entry name" value="P-loop_NTPase"/>
</dbReference>
<evidence type="ECO:0000256" key="10">
    <source>
        <dbReference type="ARBA" id="ARBA00023175"/>
    </source>
</evidence>
<feature type="coiled-coil region" evidence="14">
    <location>
        <begin position="831"/>
        <end position="1466"/>
    </location>
</feature>
<keyword evidence="9 13" id="KW-0518">Myosin</keyword>
<dbReference type="InterPro" id="IPR004009">
    <property type="entry name" value="SH3_Myosin"/>
</dbReference>
<feature type="domain" description="Myosin N-terminal SH3-like" evidence="17">
    <location>
        <begin position="32"/>
        <end position="81"/>
    </location>
</feature>
<dbReference type="FunFam" id="1.20.5.4820:FF:000001">
    <property type="entry name" value="Myosin heavy chain"/>
    <property type="match status" value="1"/>
</dbReference>
<dbReference type="FunFam" id="3.40.850.10:FF:000024">
    <property type="entry name" value="Myosin heavy chain, isoform J"/>
    <property type="match status" value="1"/>
</dbReference>
<dbReference type="GO" id="GO:0045214">
    <property type="term" value="P:sarcomere organization"/>
    <property type="evidence" value="ECO:0007669"/>
    <property type="project" value="TreeGrafter"/>
</dbReference>
<dbReference type="FunFam" id="1.20.5.340:FF:000006">
    <property type="entry name" value="Myosin heavy chain"/>
    <property type="match status" value="1"/>
</dbReference>
<dbReference type="Gene3D" id="2.30.30.360">
    <property type="entry name" value="Myosin S1 fragment, N-terminal"/>
    <property type="match status" value="1"/>
</dbReference>
<evidence type="ECO:0000256" key="13">
    <source>
        <dbReference type="PROSITE-ProRule" id="PRU00782"/>
    </source>
</evidence>
<keyword evidence="5" id="KW-0963">Cytoplasm</keyword>
<reference evidence="18" key="2">
    <citation type="submission" date="2025-08" db="UniProtKB">
        <authorList>
            <consortium name="Ensembl"/>
        </authorList>
    </citation>
    <scope>IDENTIFICATION</scope>
</reference>
<dbReference type="CDD" id="cd01377">
    <property type="entry name" value="MYSc_class_II"/>
    <property type="match status" value="1"/>
</dbReference>
<evidence type="ECO:0000256" key="12">
    <source>
        <dbReference type="ARBA" id="ARBA00023203"/>
    </source>
</evidence>
<dbReference type="FunFam" id="1.20.5.340:FF:000013">
    <property type="entry name" value="Myosin heavy chain"/>
    <property type="match status" value="1"/>
</dbReference>
<dbReference type="InterPro" id="IPR001609">
    <property type="entry name" value="Myosin_head_motor_dom-like"/>
</dbReference>
<dbReference type="FunFam" id="1.20.5.340:FF:000002">
    <property type="entry name" value="Myosin heavy chain"/>
    <property type="match status" value="1"/>
</dbReference>
<keyword evidence="7 13" id="KW-0067">ATP-binding</keyword>
<evidence type="ECO:0000259" key="16">
    <source>
        <dbReference type="PROSITE" id="PS51456"/>
    </source>
</evidence>
<dbReference type="Gene3D" id="1.20.120.720">
    <property type="entry name" value="Myosin VI head, motor domain, U50 subdomain"/>
    <property type="match status" value="1"/>
</dbReference>
<dbReference type="PROSITE" id="PS51844">
    <property type="entry name" value="SH3_LIKE"/>
    <property type="match status" value="1"/>
</dbReference>
<dbReference type="FunFam" id="2.30.30.360:FF:000001">
    <property type="entry name" value="Myosin heavy chain"/>
    <property type="match status" value="1"/>
</dbReference>
<keyword evidence="3" id="KW-0787">Thick filament</keyword>
<dbReference type="Gene3D" id="1.20.5.340">
    <property type="match status" value="5"/>
</dbReference>
<dbReference type="FunFam" id="1.20.5.370:FF:000001">
    <property type="entry name" value="Myosin heavy chain"/>
    <property type="match status" value="1"/>
</dbReference>
<evidence type="ECO:0000259" key="17">
    <source>
        <dbReference type="PROSITE" id="PS51844"/>
    </source>
</evidence>
<dbReference type="GO" id="GO:0007512">
    <property type="term" value="P:adult heart development"/>
    <property type="evidence" value="ECO:0007669"/>
    <property type="project" value="TreeGrafter"/>
</dbReference>
<dbReference type="FunFam" id="1.20.5.370:FF:000007">
    <property type="entry name" value="Myosin heavy chain"/>
    <property type="match status" value="1"/>
</dbReference>
<evidence type="ECO:0000256" key="8">
    <source>
        <dbReference type="ARBA" id="ARBA00023054"/>
    </source>
</evidence>
<evidence type="ECO:0000256" key="3">
    <source>
        <dbReference type="ARBA" id="ARBA00022433"/>
    </source>
</evidence>
<dbReference type="FunFam" id="1.20.5.340:FF:000004">
    <property type="entry name" value="Myosin heavy chain"/>
    <property type="match status" value="1"/>
</dbReference>
<proteinExistence type="inferred from homology"/>
<feature type="region of interest" description="Disordered" evidence="15">
    <location>
        <begin position="1892"/>
        <end position="1911"/>
    </location>
</feature>
<dbReference type="GO" id="GO:0030049">
    <property type="term" value="P:muscle filament sliding"/>
    <property type="evidence" value="ECO:0007669"/>
    <property type="project" value="TreeGrafter"/>
</dbReference>
<dbReference type="Gene3D" id="1.20.5.4820">
    <property type="match status" value="1"/>
</dbReference>
<dbReference type="FunFam" id="1.20.5.370:FF:000008">
    <property type="entry name" value="Myosin heavy chain"/>
    <property type="match status" value="1"/>
</dbReference>
<dbReference type="SUPFAM" id="SSF90257">
    <property type="entry name" value="Myosin rod fragments"/>
    <property type="match status" value="5"/>
</dbReference>
<dbReference type="Gene3D" id="1.20.58.530">
    <property type="match status" value="1"/>
</dbReference>
<keyword evidence="6 13" id="KW-0547">Nucleotide-binding</keyword>
<dbReference type="Pfam" id="PF02736">
    <property type="entry name" value="Myosin_N"/>
    <property type="match status" value="1"/>
</dbReference>
<dbReference type="PROSITE" id="PS50096">
    <property type="entry name" value="IQ"/>
    <property type="match status" value="1"/>
</dbReference>
<keyword evidence="4" id="KW-0488">Methylation</keyword>
<dbReference type="Ensembl" id="ENSSORT00005056112.1">
    <property type="protein sequence ID" value="ENSSORP00005054836.1"/>
    <property type="gene ID" value="ENSSORG00005024021.1"/>
</dbReference>
<feature type="binding site" evidence="13">
    <location>
        <begin position="178"/>
        <end position="185"/>
    </location>
    <ligand>
        <name>ATP</name>
        <dbReference type="ChEBI" id="CHEBI:30616"/>
    </ligand>
</feature>
<dbReference type="GO" id="GO:0060048">
    <property type="term" value="P:cardiac muscle contraction"/>
    <property type="evidence" value="ECO:0007669"/>
    <property type="project" value="TreeGrafter"/>
</dbReference>
<dbReference type="PANTHER" id="PTHR45615">
    <property type="entry name" value="MYOSIN HEAVY CHAIN, NON-MUSCLE"/>
    <property type="match status" value="1"/>
</dbReference>
<dbReference type="Pfam" id="PF01576">
    <property type="entry name" value="Myosin_tail_1"/>
    <property type="match status" value="1"/>
</dbReference>
<dbReference type="SUPFAM" id="SSF52540">
    <property type="entry name" value="P-loop containing nucleoside triphosphate hydrolases"/>
    <property type="match status" value="1"/>
</dbReference>
<evidence type="ECO:0000256" key="4">
    <source>
        <dbReference type="ARBA" id="ARBA00022481"/>
    </source>
</evidence>
<dbReference type="FunFam" id="1.20.58.530:FF:000001">
    <property type="entry name" value="Myosin heavy chain"/>
    <property type="match status" value="1"/>
</dbReference>
<dbReference type="PANTHER" id="PTHR45615:SF15">
    <property type="entry name" value="MYOSIN HEAVY CHAIN 7-RELATED"/>
    <property type="match status" value="1"/>
</dbReference>
<dbReference type="Gene3D" id="6.10.250.2420">
    <property type="match status" value="1"/>
</dbReference>
<dbReference type="Gene3D" id="1.20.5.370">
    <property type="match status" value="5"/>
</dbReference>
<feature type="region of interest" description="Actin-binding" evidence="13">
    <location>
        <begin position="646"/>
        <end position="668"/>
    </location>
</feature>
<dbReference type="GO" id="GO:0030016">
    <property type="term" value="C:myofibril"/>
    <property type="evidence" value="ECO:0007669"/>
    <property type="project" value="UniProtKB-SubCell"/>
</dbReference>
<evidence type="ECO:0000256" key="9">
    <source>
        <dbReference type="ARBA" id="ARBA00023123"/>
    </source>
</evidence>
<dbReference type="FunFam" id="1.20.120.720:FF:000001">
    <property type="entry name" value="Myosin heavy chain, muscle"/>
    <property type="match status" value="1"/>
</dbReference>
<evidence type="ECO:0000256" key="15">
    <source>
        <dbReference type="SAM" id="MobiDB-lite"/>
    </source>
</evidence>
<dbReference type="FunFam" id="1.10.10.820:FF:000001">
    <property type="entry name" value="Myosin heavy chain"/>
    <property type="match status" value="1"/>
</dbReference>
<dbReference type="Gene3D" id="1.10.10.820">
    <property type="match status" value="1"/>
</dbReference>
<evidence type="ECO:0000256" key="7">
    <source>
        <dbReference type="ARBA" id="ARBA00022840"/>
    </source>
</evidence>
<reference evidence="18" key="1">
    <citation type="submission" date="2019-06" db="EMBL/GenBank/DDBJ databases">
        <authorList>
            <consortium name="Wellcome Sanger Institute Data Sharing"/>
        </authorList>
    </citation>
    <scope>NUCLEOTIDE SEQUENCE [LARGE SCALE GENOMIC DNA]</scope>
</reference>